<evidence type="ECO:0000259" key="10">
    <source>
        <dbReference type="Pfam" id="PF00697"/>
    </source>
</evidence>
<accession>A0A1I5KQK4</accession>
<dbReference type="OrthoDB" id="9796196at2"/>
<dbReference type="EC" id="5.3.1.24" evidence="3 9"/>
<comment type="pathway">
    <text evidence="2 9">Amino-acid biosynthesis; L-tryptophan biosynthesis; L-tryptophan from chorismate: step 3/5.</text>
</comment>
<dbReference type="PANTHER" id="PTHR42894:SF1">
    <property type="entry name" value="N-(5'-PHOSPHORIBOSYL)ANTHRANILATE ISOMERASE"/>
    <property type="match status" value="1"/>
</dbReference>
<evidence type="ECO:0000256" key="6">
    <source>
        <dbReference type="ARBA" id="ARBA00022822"/>
    </source>
</evidence>
<dbReference type="InterPro" id="IPR001240">
    <property type="entry name" value="PRAI_dom"/>
</dbReference>
<dbReference type="GO" id="GO:0000162">
    <property type="term" value="P:L-tryptophan biosynthetic process"/>
    <property type="evidence" value="ECO:0007669"/>
    <property type="project" value="UniProtKB-UniRule"/>
</dbReference>
<keyword evidence="7 9" id="KW-0057">Aromatic amino acid biosynthesis</keyword>
<evidence type="ECO:0000256" key="8">
    <source>
        <dbReference type="ARBA" id="ARBA00023235"/>
    </source>
</evidence>
<dbReference type="AlphaFoldDB" id="A0A1I5KQK4"/>
<dbReference type="Proteomes" id="UP000199356">
    <property type="component" value="Unassembled WGS sequence"/>
</dbReference>
<dbReference type="GO" id="GO:0004640">
    <property type="term" value="F:phosphoribosylanthranilate isomerase activity"/>
    <property type="evidence" value="ECO:0007669"/>
    <property type="project" value="UniProtKB-UniRule"/>
</dbReference>
<dbReference type="RefSeq" id="WP_093416619.1">
    <property type="nucleotide sequence ID" value="NZ_FOXA01000001.1"/>
</dbReference>
<dbReference type="EMBL" id="FOXA01000001">
    <property type="protein sequence ID" value="SFO87172.1"/>
    <property type="molecule type" value="Genomic_DNA"/>
</dbReference>
<evidence type="ECO:0000256" key="7">
    <source>
        <dbReference type="ARBA" id="ARBA00023141"/>
    </source>
</evidence>
<keyword evidence="5 9" id="KW-0028">Amino-acid biosynthesis</keyword>
<dbReference type="SUPFAM" id="SSF51366">
    <property type="entry name" value="Ribulose-phoshate binding barrel"/>
    <property type="match status" value="1"/>
</dbReference>
<dbReference type="NCBIfam" id="NF002295">
    <property type="entry name" value="PRK01222.1-1"/>
    <property type="match status" value="1"/>
</dbReference>
<comment type="similarity">
    <text evidence="9">Belongs to the TrpF family.</text>
</comment>
<dbReference type="HAMAP" id="MF_00135">
    <property type="entry name" value="PRAI"/>
    <property type="match status" value="1"/>
</dbReference>
<reference evidence="11 12" key="1">
    <citation type="submission" date="2016-10" db="EMBL/GenBank/DDBJ databases">
        <authorList>
            <person name="de Groot N.N."/>
        </authorList>
    </citation>
    <scope>NUCLEOTIDE SEQUENCE [LARGE SCALE GENOMIC DNA]</scope>
    <source>
        <strain evidence="11 12">DSM 19547</strain>
    </source>
</reference>
<evidence type="ECO:0000256" key="9">
    <source>
        <dbReference type="HAMAP-Rule" id="MF_00135"/>
    </source>
</evidence>
<evidence type="ECO:0000256" key="3">
    <source>
        <dbReference type="ARBA" id="ARBA00012572"/>
    </source>
</evidence>
<protein>
    <recommendedName>
        <fullName evidence="4 9">N-(5'-phosphoribosyl)anthranilate isomerase</fullName>
        <shortName evidence="9">PRAI</shortName>
        <ecNumber evidence="3 9">5.3.1.24</ecNumber>
    </recommendedName>
</protein>
<dbReference type="STRING" id="441119.SAMN04488047_101255"/>
<dbReference type="InterPro" id="IPR013785">
    <property type="entry name" value="Aldolase_TIM"/>
</dbReference>
<sequence length="214" mass="22759">MASDIRVKLCGLTESSDIPAAMLAGANYVGFVFFPKSPRNLDIHDAAFMARSVPEGICKVGLTVNADDATLEAILDKVPLDMLQLHGTETPMRVAEVSAKFGLPVMKAVGIADEGDLPKLDEYARVADQILVDAKPPKDADLPGGNGLSFDWRLIANRRWPVPWMLAGGLTPDNVAEAVRLTGARQVDVSSGVESAPGVKDGDKMTAFCRAARA</sequence>
<dbReference type="Pfam" id="PF00697">
    <property type="entry name" value="PRAI"/>
    <property type="match status" value="1"/>
</dbReference>
<gene>
    <name evidence="9" type="primary">trpF</name>
    <name evidence="11" type="ORF">SAMN04488047_101255</name>
</gene>
<keyword evidence="12" id="KW-1185">Reference proteome</keyword>
<name>A0A1I5KQK4_9RHOB</name>
<organism evidence="11 12">
    <name type="scientific">Tranquillimonas alkanivorans</name>
    <dbReference type="NCBI Taxonomy" id="441119"/>
    <lineage>
        <taxon>Bacteria</taxon>
        <taxon>Pseudomonadati</taxon>
        <taxon>Pseudomonadota</taxon>
        <taxon>Alphaproteobacteria</taxon>
        <taxon>Rhodobacterales</taxon>
        <taxon>Roseobacteraceae</taxon>
        <taxon>Tranquillimonas</taxon>
    </lineage>
</organism>
<keyword evidence="8 9" id="KW-0413">Isomerase</keyword>
<proteinExistence type="inferred from homology"/>
<dbReference type="PANTHER" id="PTHR42894">
    <property type="entry name" value="N-(5'-PHOSPHORIBOSYL)ANTHRANILATE ISOMERASE"/>
    <property type="match status" value="1"/>
</dbReference>
<dbReference type="CDD" id="cd00405">
    <property type="entry name" value="PRAI"/>
    <property type="match status" value="1"/>
</dbReference>
<evidence type="ECO:0000313" key="12">
    <source>
        <dbReference type="Proteomes" id="UP000199356"/>
    </source>
</evidence>
<evidence type="ECO:0000256" key="5">
    <source>
        <dbReference type="ARBA" id="ARBA00022605"/>
    </source>
</evidence>
<keyword evidence="6 9" id="KW-0822">Tryptophan biosynthesis</keyword>
<dbReference type="Gene3D" id="3.20.20.70">
    <property type="entry name" value="Aldolase class I"/>
    <property type="match status" value="1"/>
</dbReference>
<dbReference type="InterPro" id="IPR011060">
    <property type="entry name" value="RibuloseP-bd_barrel"/>
</dbReference>
<dbReference type="InterPro" id="IPR044643">
    <property type="entry name" value="TrpF_fam"/>
</dbReference>
<evidence type="ECO:0000256" key="1">
    <source>
        <dbReference type="ARBA" id="ARBA00001164"/>
    </source>
</evidence>
<evidence type="ECO:0000313" key="11">
    <source>
        <dbReference type="EMBL" id="SFO87172.1"/>
    </source>
</evidence>
<comment type="catalytic activity">
    <reaction evidence="1 9">
        <text>N-(5-phospho-beta-D-ribosyl)anthranilate = 1-(2-carboxyphenylamino)-1-deoxy-D-ribulose 5-phosphate</text>
        <dbReference type="Rhea" id="RHEA:21540"/>
        <dbReference type="ChEBI" id="CHEBI:18277"/>
        <dbReference type="ChEBI" id="CHEBI:58613"/>
        <dbReference type="EC" id="5.3.1.24"/>
    </reaction>
</comment>
<evidence type="ECO:0000256" key="4">
    <source>
        <dbReference type="ARBA" id="ARBA00022272"/>
    </source>
</evidence>
<feature type="domain" description="N-(5'phosphoribosyl) anthranilate isomerase (PRAI)" evidence="10">
    <location>
        <begin position="8"/>
        <end position="209"/>
    </location>
</feature>
<evidence type="ECO:0000256" key="2">
    <source>
        <dbReference type="ARBA" id="ARBA00004664"/>
    </source>
</evidence>
<dbReference type="UniPathway" id="UPA00035">
    <property type="reaction ID" value="UER00042"/>
</dbReference>